<dbReference type="InterPro" id="IPR011009">
    <property type="entry name" value="Kinase-like_dom_sf"/>
</dbReference>
<keyword evidence="2" id="KW-0472">Membrane</keyword>
<organism evidence="4 5">
    <name type="scientific">Paenibacillus oryzae</name>
    <dbReference type="NCBI Taxonomy" id="1844972"/>
    <lineage>
        <taxon>Bacteria</taxon>
        <taxon>Bacillati</taxon>
        <taxon>Bacillota</taxon>
        <taxon>Bacilli</taxon>
        <taxon>Bacillales</taxon>
        <taxon>Paenibacillaceae</taxon>
        <taxon>Paenibacillus</taxon>
    </lineage>
</organism>
<dbReference type="Gene3D" id="1.10.510.10">
    <property type="entry name" value="Transferase(Phosphotransferase) domain 1"/>
    <property type="match status" value="1"/>
</dbReference>
<dbReference type="AlphaFoldDB" id="A0A1A5YQG6"/>
<dbReference type="STRING" id="1844972.A7K91_22475"/>
<feature type="transmembrane region" description="Helical" evidence="2">
    <location>
        <begin position="530"/>
        <end position="551"/>
    </location>
</feature>
<evidence type="ECO:0000256" key="2">
    <source>
        <dbReference type="SAM" id="Phobius"/>
    </source>
</evidence>
<keyword evidence="2" id="KW-0812">Transmembrane</keyword>
<dbReference type="PANTHER" id="PTHR10566:SF113">
    <property type="entry name" value="PROTEIN ACTIVITY OF BC1 COMPLEX KINASE 7, CHLOROPLASTIC"/>
    <property type="match status" value="1"/>
</dbReference>
<feature type="transmembrane region" description="Helical" evidence="2">
    <location>
        <begin position="496"/>
        <end position="518"/>
    </location>
</feature>
<comment type="caution">
    <text evidence="4">The sequence shown here is derived from an EMBL/GenBank/DDBJ whole genome shotgun (WGS) entry which is preliminary data.</text>
</comment>
<dbReference type="PANTHER" id="PTHR10566">
    <property type="entry name" value="CHAPERONE-ACTIVITY OF BC1 COMPLEX CABC1 -RELATED"/>
    <property type="match status" value="1"/>
</dbReference>
<name>A0A1A5YQG6_9BACL</name>
<gene>
    <name evidence="4" type="ORF">A7K91_22475</name>
</gene>
<dbReference type="EMBL" id="LYPA01000032">
    <property type="protein sequence ID" value="OBR67645.1"/>
    <property type="molecule type" value="Genomic_DNA"/>
</dbReference>
<keyword evidence="5" id="KW-1185">Reference proteome</keyword>
<dbReference type="CDD" id="cd05121">
    <property type="entry name" value="ABC1_ADCK3-like"/>
    <property type="match status" value="1"/>
</dbReference>
<dbReference type="InterPro" id="IPR004147">
    <property type="entry name" value="ABC1_dom"/>
</dbReference>
<reference evidence="4 5" key="1">
    <citation type="submission" date="2016-05" db="EMBL/GenBank/DDBJ databases">
        <title>Paenibacillus oryzae. sp. nov., isolated from the rice root.</title>
        <authorList>
            <person name="Zhang J."/>
            <person name="Zhang X."/>
        </authorList>
    </citation>
    <scope>NUCLEOTIDE SEQUENCE [LARGE SCALE GENOMIC DNA]</scope>
    <source>
        <strain evidence="4 5">1DrF-4</strain>
    </source>
</reference>
<dbReference type="InterPro" id="IPR050154">
    <property type="entry name" value="UbiB_kinase"/>
</dbReference>
<sequence>MLANKFRHLIRYRTIVGALTRNGFGYVADGLNNKGKSWRAKDGEMDHPSVDLLGKRIRLMLEELGPTFVKLGQIASTRPDLFPGGVIEELKRLQDHVKPFSYSEVVNIVESELKSPVSTLFKSFSEEPLASASIGQVHRAVLKSGDQVIVKIQRPDIHKTIGVDLEILTEWARISEMKMSWAKHYHLRDAVEELSNALLDELDYMKEARNAEKLKARNTLAYIHIPDVYWEFTTRRVLTMEFVKGIPFSEPARLREAQLDTKQLANRFATSIFSQILELGFFHADPHPGNVMALPDGRVAFLDFGMVGRLPEHLKNHFASFVIALRNQSTRGVIRAISRMGVVPDDIDQSKLFDDVDELRQKYYQVPLNQVSVGVAVQDLFQVAYRHRIRIPNEMTMLGKAMLTMEGVATSLDPEISVVDVAEPFGAKLFLNRLNPIRMGKQVMEEVPELVDAVQELPGSVKRLMKLVRQGKLRIEADSPQLGELLNKLDRLFNRLAFSIVLLALSIVMLGLIIGAAISGTVSPIMGKIPVIEVGFAIAFLMFLWLIYAIFRSGRF</sequence>
<evidence type="ECO:0000256" key="1">
    <source>
        <dbReference type="ARBA" id="ARBA00009670"/>
    </source>
</evidence>
<comment type="similarity">
    <text evidence="1">Belongs to the protein kinase superfamily. ADCK protein kinase family.</text>
</comment>
<evidence type="ECO:0000313" key="5">
    <source>
        <dbReference type="Proteomes" id="UP000092024"/>
    </source>
</evidence>
<evidence type="ECO:0000313" key="4">
    <source>
        <dbReference type="EMBL" id="OBR67645.1"/>
    </source>
</evidence>
<proteinExistence type="inferred from homology"/>
<protein>
    <submittedName>
        <fullName evidence="4">ABC transporter</fullName>
    </submittedName>
</protein>
<evidence type="ECO:0000259" key="3">
    <source>
        <dbReference type="Pfam" id="PF03109"/>
    </source>
</evidence>
<dbReference type="OrthoDB" id="9795390at2"/>
<accession>A0A1A5YQG6</accession>
<dbReference type="Proteomes" id="UP000092024">
    <property type="component" value="Unassembled WGS sequence"/>
</dbReference>
<keyword evidence="2" id="KW-1133">Transmembrane helix</keyword>
<feature type="domain" description="ABC1 atypical kinase-like" evidence="3">
    <location>
        <begin position="92"/>
        <end position="334"/>
    </location>
</feature>
<dbReference type="SUPFAM" id="SSF56112">
    <property type="entry name" value="Protein kinase-like (PK-like)"/>
    <property type="match status" value="1"/>
</dbReference>
<dbReference type="Pfam" id="PF03109">
    <property type="entry name" value="ABC1"/>
    <property type="match status" value="1"/>
</dbReference>